<comment type="caution">
    <text evidence="2">The sequence shown here is derived from an EMBL/GenBank/DDBJ whole genome shotgun (WGS) entry which is preliminary data.</text>
</comment>
<keyword evidence="1" id="KW-0732">Signal</keyword>
<gene>
    <name evidence="2" type="ORF">GO493_18450</name>
</gene>
<feature type="chain" id="PRO_5029751680" evidence="1">
    <location>
        <begin position="20"/>
        <end position="246"/>
    </location>
</feature>
<keyword evidence="3" id="KW-1185">Reference proteome</keyword>
<feature type="signal peptide" evidence="1">
    <location>
        <begin position="1"/>
        <end position="19"/>
    </location>
</feature>
<sequence length="246" mass="28218">MKLFSVLLSVTLLPVLAFAQEEGPWPEPSPESQAYHDYRMKLTTPPYGLEKVKTMISKAVSVGEEEGEGEAIRPKDYLTLSLREKFTYHMIHTEAYSQNCDATPPIIDEHKKIFARLPDIFGEGNWSIRQRDFLVSNRDSVLAIIEESANRSKRLGANYKMAIVEVNGLEMIPFLIEFYKRDYKDHDILTTLLLLMNGVKYPPFVQSTSYAKLYGPNSNYGAWLQYNKANEDLIFQRAMALFNSMN</sequence>
<accession>A0A7K1U7D6</accession>
<dbReference type="Proteomes" id="UP000461730">
    <property type="component" value="Unassembled WGS sequence"/>
</dbReference>
<protein>
    <submittedName>
        <fullName evidence="2">Uncharacterized protein</fullName>
    </submittedName>
</protein>
<evidence type="ECO:0000313" key="2">
    <source>
        <dbReference type="EMBL" id="MVT10259.1"/>
    </source>
</evidence>
<evidence type="ECO:0000313" key="3">
    <source>
        <dbReference type="Proteomes" id="UP000461730"/>
    </source>
</evidence>
<reference evidence="2 3" key="1">
    <citation type="submission" date="2019-12" db="EMBL/GenBank/DDBJ databases">
        <title>Chitinophaga sp. strain ysch24 (GDMCC 1.1355), whole genome shotgun sequence.</title>
        <authorList>
            <person name="Zhang X."/>
        </authorList>
    </citation>
    <scope>NUCLEOTIDE SEQUENCE [LARGE SCALE GENOMIC DNA]</scope>
    <source>
        <strain evidence="3">ysch24</strain>
    </source>
</reference>
<proteinExistence type="predicted"/>
<name>A0A7K1U7D6_9BACT</name>
<dbReference type="AlphaFoldDB" id="A0A7K1U7D6"/>
<dbReference type="RefSeq" id="WP_157307706.1">
    <property type="nucleotide sequence ID" value="NZ_WRXN01000008.1"/>
</dbReference>
<evidence type="ECO:0000256" key="1">
    <source>
        <dbReference type="SAM" id="SignalP"/>
    </source>
</evidence>
<dbReference type="EMBL" id="WRXN01000008">
    <property type="protein sequence ID" value="MVT10259.1"/>
    <property type="molecule type" value="Genomic_DNA"/>
</dbReference>
<organism evidence="2 3">
    <name type="scientific">Chitinophaga tropicalis</name>
    <dbReference type="NCBI Taxonomy" id="2683588"/>
    <lineage>
        <taxon>Bacteria</taxon>
        <taxon>Pseudomonadati</taxon>
        <taxon>Bacteroidota</taxon>
        <taxon>Chitinophagia</taxon>
        <taxon>Chitinophagales</taxon>
        <taxon>Chitinophagaceae</taxon>
        <taxon>Chitinophaga</taxon>
    </lineage>
</organism>